<evidence type="ECO:0000313" key="1">
    <source>
        <dbReference type="EMBL" id="SVD69519.1"/>
    </source>
</evidence>
<sequence length="271" mass="29972">PIFPATDSTLCRGARDRQDQHGIVHARNVRHAEKIRAFYEGVRQLLEVAVETGAAGRLLAATNVPTLDLDLLANDLESKLFKLDPERIVQLHQLLETVCDSVDSSTRDIFCLLPIWPDQNGKAWPLVGDEVVCLPSSVAIRKLLPDVPMLDETIAAMAHVKDLSIDPVGIDRIIHALGPDAKPPFAIPHERDRILEVQEYLLTSDEKLSSDDREALAGLPVFLDDTQTPRPLSDLVQTDDDRLRQLYAGTNISAFLDAQSSSMKLVEHLGL</sequence>
<gene>
    <name evidence="1" type="ORF">METZ01_LOCUS422373</name>
</gene>
<proteinExistence type="predicted"/>
<feature type="non-terminal residue" evidence="1">
    <location>
        <position position="1"/>
    </location>
</feature>
<reference evidence="1" key="1">
    <citation type="submission" date="2018-05" db="EMBL/GenBank/DDBJ databases">
        <authorList>
            <person name="Lanie J.A."/>
            <person name="Ng W.-L."/>
            <person name="Kazmierczak K.M."/>
            <person name="Andrzejewski T.M."/>
            <person name="Davidsen T.M."/>
            <person name="Wayne K.J."/>
            <person name="Tettelin H."/>
            <person name="Glass J.I."/>
            <person name="Rusch D."/>
            <person name="Podicherti R."/>
            <person name="Tsui H.-C.T."/>
            <person name="Winkler M.E."/>
        </authorList>
    </citation>
    <scope>NUCLEOTIDE SEQUENCE</scope>
</reference>
<name>A0A382XFA6_9ZZZZ</name>
<organism evidence="1">
    <name type="scientific">marine metagenome</name>
    <dbReference type="NCBI Taxonomy" id="408172"/>
    <lineage>
        <taxon>unclassified sequences</taxon>
        <taxon>metagenomes</taxon>
        <taxon>ecological metagenomes</taxon>
    </lineage>
</organism>
<accession>A0A382XFA6</accession>
<protein>
    <submittedName>
        <fullName evidence="1">Uncharacterized protein</fullName>
    </submittedName>
</protein>
<dbReference type="EMBL" id="UINC01167169">
    <property type="protein sequence ID" value="SVD69519.1"/>
    <property type="molecule type" value="Genomic_DNA"/>
</dbReference>
<dbReference type="AlphaFoldDB" id="A0A382XFA6"/>
<feature type="non-terminal residue" evidence="1">
    <location>
        <position position="271"/>
    </location>
</feature>